<keyword evidence="3" id="KW-1185">Reference proteome</keyword>
<name>A0A9W7W8C4_9PEZI</name>
<comment type="caution">
    <text evidence="2">The sequence shown here is derived from an EMBL/GenBank/DDBJ whole genome shotgun (WGS) entry which is preliminary data.</text>
</comment>
<gene>
    <name evidence="2" type="ORF">Tdes44962_MAKER00035</name>
</gene>
<reference evidence="2 3" key="1">
    <citation type="journal article" date="2018" name="IMA Fungus">
        <title>IMA Genome-F 10: Nine draft genome sequences of Claviceps purpurea s.lat., including C. arundinis, C. humidiphila, and C. cf. spartinae, pseudomolecules for the pitch canker pathogen Fusarium circinatum, draft genome of Davidsoniella eucalypti, Grosmannia galeiformis, Quambalaria eucalypti, and Teratosphaeria destructans.</title>
        <authorList>
            <person name="Wingfield B.D."/>
            <person name="Liu M."/>
            <person name="Nguyen H.D."/>
            <person name="Lane F.A."/>
            <person name="Morgan S.W."/>
            <person name="De Vos L."/>
            <person name="Wilken P.M."/>
            <person name="Duong T.A."/>
            <person name="Aylward J."/>
            <person name="Coetzee M.P."/>
            <person name="Dadej K."/>
            <person name="De Beer Z.W."/>
            <person name="Findlay W."/>
            <person name="Havenga M."/>
            <person name="Kolarik M."/>
            <person name="Menzies J.G."/>
            <person name="Naidoo K."/>
            <person name="Pochopski O."/>
            <person name="Shoukouhi P."/>
            <person name="Santana Q.C."/>
            <person name="Seifert K.A."/>
            <person name="Soal N."/>
            <person name="Steenkamp E.T."/>
            <person name="Tatham C.T."/>
            <person name="van der Nest M.A."/>
            <person name="Wingfield M.J."/>
        </authorList>
    </citation>
    <scope>NUCLEOTIDE SEQUENCE [LARGE SCALE GENOMIC DNA]</scope>
    <source>
        <strain evidence="2">CMW44962</strain>
    </source>
</reference>
<organism evidence="2 3">
    <name type="scientific">Teratosphaeria destructans</name>
    <dbReference type="NCBI Taxonomy" id="418781"/>
    <lineage>
        <taxon>Eukaryota</taxon>
        <taxon>Fungi</taxon>
        <taxon>Dikarya</taxon>
        <taxon>Ascomycota</taxon>
        <taxon>Pezizomycotina</taxon>
        <taxon>Dothideomycetes</taxon>
        <taxon>Dothideomycetidae</taxon>
        <taxon>Mycosphaerellales</taxon>
        <taxon>Teratosphaeriaceae</taxon>
        <taxon>Teratosphaeria</taxon>
    </lineage>
</organism>
<evidence type="ECO:0000256" key="1">
    <source>
        <dbReference type="SAM" id="MobiDB-lite"/>
    </source>
</evidence>
<accession>A0A9W7W8C4</accession>
<dbReference type="AlphaFoldDB" id="A0A9W7W8C4"/>
<dbReference type="Proteomes" id="UP001138500">
    <property type="component" value="Unassembled WGS sequence"/>
</dbReference>
<protein>
    <submittedName>
        <fullName evidence="2">Uncharacterized protein</fullName>
    </submittedName>
</protein>
<feature type="region of interest" description="Disordered" evidence="1">
    <location>
        <begin position="134"/>
        <end position="165"/>
    </location>
</feature>
<evidence type="ECO:0000313" key="2">
    <source>
        <dbReference type="EMBL" id="KAH9845825.1"/>
    </source>
</evidence>
<dbReference type="OrthoDB" id="3914029at2759"/>
<proteinExistence type="predicted"/>
<dbReference type="EMBL" id="RIBY02000001">
    <property type="protein sequence ID" value="KAH9845825.1"/>
    <property type="molecule type" value="Genomic_DNA"/>
</dbReference>
<evidence type="ECO:0000313" key="3">
    <source>
        <dbReference type="Proteomes" id="UP001138500"/>
    </source>
</evidence>
<sequence length="210" mass="23492">MDPPPPYDEPDGEYNQCSADVDVKHEKPVQMFSIHEEFGAFRSQRVAELVEKVLPQVRDRAQSGLAKTTLLLLPSGQDTLRRGILVGFSDDEIPIIIQLEGRHDSLEFWSQKEALSLLRDQLLASLDGLPNSRIAATPPLPPRSPMRNKSSFFSRKQAKAPQEPPKMAEAAKAPVMVEVMLDVVNFRGENDFGLYETLQEKAVLVRVEVS</sequence>
<reference evidence="2 3" key="2">
    <citation type="journal article" date="2021" name="Curr. Genet.">
        <title>Genetic response to nitrogen starvation in the aggressive Eucalyptus foliar pathogen Teratosphaeria destructans.</title>
        <authorList>
            <person name="Havenga M."/>
            <person name="Wingfield B.D."/>
            <person name="Wingfield M.J."/>
            <person name="Dreyer L.L."/>
            <person name="Roets F."/>
            <person name="Aylward J."/>
        </authorList>
    </citation>
    <scope>NUCLEOTIDE SEQUENCE [LARGE SCALE GENOMIC DNA]</scope>
    <source>
        <strain evidence="2">CMW44962</strain>
    </source>
</reference>